<feature type="signal peptide" evidence="1">
    <location>
        <begin position="1"/>
        <end position="26"/>
    </location>
</feature>
<dbReference type="Gene3D" id="3.40.250.10">
    <property type="entry name" value="Rhodanese-like domain"/>
    <property type="match status" value="1"/>
</dbReference>
<feature type="chain" id="PRO_5004569121" evidence="1">
    <location>
        <begin position="27"/>
        <end position="149"/>
    </location>
</feature>
<proteinExistence type="predicted"/>
<reference evidence="3 4" key="1">
    <citation type="submission" date="2013-04" db="EMBL/GenBank/DDBJ databases">
        <authorList>
            <person name="Kuznetsov B."/>
            <person name="Ivanovsky R."/>
        </authorList>
    </citation>
    <scope>NUCLEOTIDE SEQUENCE [LARGE SCALE GENOMIC DNA]</scope>
    <source>
        <strain evidence="3 4">MGU-K5</strain>
    </source>
</reference>
<comment type="caution">
    <text evidence="3">The sequence shown here is derived from an EMBL/GenBank/DDBJ whole genome shotgun (WGS) entry which is preliminary data.</text>
</comment>
<accession>S9S7M7</accession>
<dbReference type="STRING" id="1316936.K678_15094"/>
<dbReference type="PATRIC" id="fig|1316936.3.peg.3007"/>
<feature type="domain" description="Rhodanese" evidence="2">
    <location>
        <begin position="41"/>
        <end position="145"/>
    </location>
</feature>
<keyword evidence="1" id="KW-0732">Signal</keyword>
<evidence type="ECO:0000259" key="2">
    <source>
        <dbReference type="PROSITE" id="PS50206"/>
    </source>
</evidence>
<dbReference type="SMART" id="SM00450">
    <property type="entry name" value="RHOD"/>
    <property type="match status" value="1"/>
</dbReference>
<evidence type="ECO:0000313" key="4">
    <source>
        <dbReference type="Proteomes" id="UP000015350"/>
    </source>
</evidence>
<name>S9S7M7_MAGFU</name>
<dbReference type="AlphaFoldDB" id="S9S7M7"/>
<dbReference type="SUPFAM" id="SSF52821">
    <property type="entry name" value="Rhodanese/Cell cycle control phosphatase"/>
    <property type="match status" value="1"/>
</dbReference>
<dbReference type="EMBL" id="AQPH01000078">
    <property type="protein sequence ID" value="EPY00624.1"/>
    <property type="molecule type" value="Genomic_DNA"/>
</dbReference>
<evidence type="ECO:0000313" key="3">
    <source>
        <dbReference type="EMBL" id="EPY00624.1"/>
    </source>
</evidence>
<dbReference type="OrthoDB" id="9815890at2"/>
<evidence type="ECO:0000256" key="1">
    <source>
        <dbReference type="SAM" id="SignalP"/>
    </source>
</evidence>
<dbReference type="InterPro" id="IPR036873">
    <property type="entry name" value="Rhodanese-like_dom_sf"/>
</dbReference>
<dbReference type="eggNOG" id="COG0607">
    <property type="taxonomic scope" value="Bacteria"/>
</dbReference>
<dbReference type="RefSeq" id="WP_021133306.1">
    <property type="nucleotide sequence ID" value="NZ_AQPH01000078.1"/>
</dbReference>
<gene>
    <name evidence="3" type="ORF">K678_15094</name>
</gene>
<dbReference type="PROSITE" id="PS50206">
    <property type="entry name" value="RHODANESE_3"/>
    <property type="match status" value="1"/>
</dbReference>
<sequence length="149" mass="15625">MTIPSWCRPALLAVLLTLLGGSAADAADLSLSAPDASALVAAGKITLIDVRTPEEWRESGVPPGAKRLDYRNRVGDRAFLEQIVALVGGDRSAPLAIICRSGNRSTQVQTLLTQNGFSHVLNVPEGMLGSAAGPGWLRRGLPIQPCPSC</sequence>
<dbReference type="Proteomes" id="UP000015350">
    <property type="component" value="Unassembled WGS sequence"/>
</dbReference>
<dbReference type="InterPro" id="IPR052367">
    <property type="entry name" value="Thiosulfate_ST/Rhodanese-like"/>
</dbReference>
<organism evidence="3 4">
    <name type="scientific">Magnetospirillum fulvum MGU-K5</name>
    <dbReference type="NCBI Taxonomy" id="1316936"/>
    <lineage>
        <taxon>Bacteria</taxon>
        <taxon>Pseudomonadati</taxon>
        <taxon>Pseudomonadota</taxon>
        <taxon>Alphaproteobacteria</taxon>
        <taxon>Rhodospirillales</taxon>
        <taxon>Rhodospirillaceae</taxon>
        <taxon>Magnetospirillum</taxon>
    </lineage>
</organism>
<dbReference type="Pfam" id="PF00581">
    <property type="entry name" value="Rhodanese"/>
    <property type="match status" value="1"/>
</dbReference>
<dbReference type="InterPro" id="IPR001763">
    <property type="entry name" value="Rhodanese-like_dom"/>
</dbReference>
<dbReference type="PANTHER" id="PTHR45431">
    <property type="entry name" value="RHODANESE-LIKE DOMAIN-CONTAINING PROTEIN 15, CHLOROPLASTIC"/>
    <property type="match status" value="1"/>
</dbReference>
<dbReference type="PANTHER" id="PTHR45431:SF3">
    <property type="entry name" value="RHODANESE-LIKE DOMAIN-CONTAINING PROTEIN 15, CHLOROPLASTIC"/>
    <property type="match status" value="1"/>
</dbReference>
<protein>
    <submittedName>
        <fullName evidence="3">Rhodanese domain-containing protein</fullName>
    </submittedName>
</protein>